<feature type="domain" description="RING-type" evidence="6">
    <location>
        <begin position="462"/>
        <end position="502"/>
    </location>
</feature>
<feature type="transmembrane region" description="Helical" evidence="5">
    <location>
        <begin position="73"/>
        <end position="93"/>
    </location>
</feature>
<protein>
    <recommendedName>
        <fullName evidence="6">RING-type domain-containing protein</fullName>
    </recommendedName>
</protein>
<name>A0A7R9D439_TIMPO</name>
<evidence type="ECO:0000313" key="7">
    <source>
        <dbReference type="EMBL" id="CAD7407505.1"/>
    </source>
</evidence>
<keyword evidence="5" id="KW-0472">Membrane</keyword>
<dbReference type="AlphaFoldDB" id="A0A7R9D439"/>
<keyword evidence="2 4" id="KW-0863">Zinc-finger</keyword>
<evidence type="ECO:0000256" key="2">
    <source>
        <dbReference type="ARBA" id="ARBA00022771"/>
    </source>
</evidence>
<keyword evidence="1" id="KW-0479">Metal-binding</keyword>
<dbReference type="InterPro" id="IPR001841">
    <property type="entry name" value="Znf_RING"/>
</dbReference>
<dbReference type="GO" id="GO:0043161">
    <property type="term" value="P:proteasome-mediated ubiquitin-dependent protein catabolic process"/>
    <property type="evidence" value="ECO:0007669"/>
    <property type="project" value="TreeGrafter"/>
</dbReference>
<evidence type="ECO:0000256" key="3">
    <source>
        <dbReference type="ARBA" id="ARBA00022833"/>
    </source>
</evidence>
<proteinExistence type="predicted"/>
<dbReference type="InterPro" id="IPR013083">
    <property type="entry name" value="Znf_RING/FYVE/PHD"/>
</dbReference>
<dbReference type="PANTHER" id="PTHR22763">
    <property type="entry name" value="RING ZINC FINGER PROTEIN"/>
    <property type="match status" value="1"/>
</dbReference>
<reference evidence="7" key="1">
    <citation type="submission" date="2020-11" db="EMBL/GenBank/DDBJ databases">
        <authorList>
            <person name="Tran Van P."/>
        </authorList>
    </citation>
    <scope>NUCLEOTIDE SEQUENCE</scope>
</reference>
<evidence type="ECO:0000256" key="1">
    <source>
        <dbReference type="ARBA" id="ARBA00022723"/>
    </source>
</evidence>
<dbReference type="PANTHER" id="PTHR22763:SF191">
    <property type="entry name" value="RING FINGER PROTEIN 145 HOMOLOG"/>
    <property type="match status" value="1"/>
</dbReference>
<dbReference type="GO" id="GO:0012505">
    <property type="term" value="C:endomembrane system"/>
    <property type="evidence" value="ECO:0007669"/>
    <property type="project" value="TreeGrafter"/>
</dbReference>
<dbReference type="GO" id="GO:0036503">
    <property type="term" value="P:ERAD pathway"/>
    <property type="evidence" value="ECO:0007669"/>
    <property type="project" value="TreeGrafter"/>
</dbReference>
<evidence type="ECO:0000259" key="6">
    <source>
        <dbReference type="PROSITE" id="PS50089"/>
    </source>
</evidence>
<sequence>MVGNPYRYRAALNQLQNRHATAVDAWDKVSLSKYKILLMMGDHGSIPIGCTEGCLLAALFVIPFIARLYSMAVLAPGVFIYVFLVVPLATGYISANTVIGRLRLICLAFLDTNVFLYYPKKILLCLLWLHRIYTNLDSIHTTTNQVLFNLLCEKVFCPDQRMACLYVLLFYTVLAYLQRSLQFCRFSGSTECLTRAITSCRHLSPSDASPRRQVSLPAPLYILIFTSCPCQDSVVRGQIPRATHNASVAIVQYSPESLRSTLLCSQQRTAILLGALEMNSSIHQEPETRQWTQLLHENTTVDFLKLTTAFIVVRLGKGVVMSLVLLTFTLQFNHLEPTFTYIIITALYFLLTQFKGEAGEETAMVEATRKLGLHILEGMEEYWLPLIISAAAVVMSTVVLCMALLELNVLLLCLLLGYANVYVAGLQMMENCWKPLSVQNAVVAVFPLASPKKLEQRGDTLCPVCLDDMRILTARVTPCNHIFHTSCLRKCVLLFGHCPLCKQPL</sequence>
<dbReference type="GO" id="GO:0008270">
    <property type="term" value="F:zinc ion binding"/>
    <property type="evidence" value="ECO:0007669"/>
    <property type="project" value="UniProtKB-KW"/>
</dbReference>
<dbReference type="Gene3D" id="3.30.40.10">
    <property type="entry name" value="Zinc/RING finger domain, C3HC4 (zinc finger)"/>
    <property type="match status" value="1"/>
</dbReference>
<dbReference type="EMBL" id="OD003308">
    <property type="protein sequence ID" value="CAD7407505.1"/>
    <property type="molecule type" value="Genomic_DNA"/>
</dbReference>
<evidence type="ECO:0000256" key="5">
    <source>
        <dbReference type="SAM" id="Phobius"/>
    </source>
</evidence>
<dbReference type="SMART" id="SM00184">
    <property type="entry name" value="RING"/>
    <property type="match status" value="1"/>
</dbReference>
<organism evidence="7">
    <name type="scientific">Timema poppense</name>
    <name type="common">Walking stick</name>
    <dbReference type="NCBI Taxonomy" id="170557"/>
    <lineage>
        <taxon>Eukaryota</taxon>
        <taxon>Metazoa</taxon>
        <taxon>Ecdysozoa</taxon>
        <taxon>Arthropoda</taxon>
        <taxon>Hexapoda</taxon>
        <taxon>Insecta</taxon>
        <taxon>Pterygota</taxon>
        <taxon>Neoptera</taxon>
        <taxon>Polyneoptera</taxon>
        <taxon>Phasmatodea</taxon>
        <taxon>Timematodea</taxon>
        <taxon>Timematoidea</taxon>
        <taxon>Timematidae</taxon>
        <taxon>Timema</taxon>
    </lineage>
</organism>
<dbReference type="PROSITE" id="PS50089">
    <property type="entry name" value="ZF_RING_2"/>
    <property type="match status" value="1"/>
</dbReference>
<keyword evidence="3" id="KW-0862">Zinc</keyword>
<dbReference type="InterPro" id="IPR050731">
    <property type="entry name" value="HRD1_E3_ubiq-ligases"/>
</dbReference>
<keyword evidence="5" id="KW-1133">Transmembrane helix</keyword>
<dbReference type="SUPFAM" id="SSF57850">
    <property type="entry name" value="RING/U-box"/>
    <property type="match status" value="1"/>
</dbReference>
<dbReference type="GO" id="GO:0061630">
    <property type="term" value="F:ubiquitin protein ligase activity"/>
    <property type="evidence" value="ECO:0007669"/>
    <property type="project" value="TreeGrafter"/>
</dbReference>
<keyword evidence="5" id="KW-0812">Transmembrane</keyword>
<feature type="transmembrane region" description="Helical" evidence="5">
    <location>
        <begin position="303"/>
        <end position="326"/>
    </location>
</feature>
<accession>A0A7R9D439</accession>
<evidence type="ECO:0000256" key="4">
    <source>
        <dbReference type="PROSITE-ProRule" id="PRU00175"/>
    </source>
</evidence>
<feature type="transmembrane region" description="Helical" evidence="5">
    <location>
        <begin position="382"/>
        <end position="402"/>
    </location>
</feature>
<feature type="transmembrane region" description="Helical" evidence="5">
    <location>
        <begin position="46"/>
        <end position="66"/>
    </location>
</feature>
<dbReference type="Pfam" id="PF13639">
    <property type="entry name" value="zf-RING_2"/>
    <property type="match status" value="1"/>
</dbReference>
<feature type="transmembrane region" description="Helical" evidence="5">
    <location>
        <begin position="409"/>
        <end position="429"/>
    </location>
</feature>
<gene>
    <name evidence="7" type="ORF">TPSB3V08_LOCUS5921</name>
</gene>